<dbReference type="PROSITE" id="PS50935">
    <property type="entry name" value="SSB"/>
    <property type="match status" value="1"/>
</dbReference>
<dbReference type="InterPro" id="IPR012340">
    <property type="entry name" value="NA-bd_OB-fold"/>
</dbReference>
<evidence type="ECO:0000256" key="1">
    <source>
        <dbReference type="ARBA" id="ARBA00023125"/>
    </source>
</evidence>
<dbReference type="AlphaFoldDB" id="A0A1J5QS22"/>
<dbReference type="Pfam" id="PF00436">
    <property type="entry name" value="SSB"/>
    <property type="match status" value="1"/>
</dbReference>
<name>A0A1J5QS22_9ZZZZ</name>
<gene>
    <name evidence="3" type="primary">ssb_13</name>
    <name evidence="3" type="ORF">GALL_319940</name>
</gene>
<comment type="caution">
    <text evidence="3">The sequence shown here is derived from an EMBL/GenBank/DDBJ whole genome shotgun (WGS) entry which is preliminary data.</text>
</comment>
<dbReference type="SUPFAM" id="SSF50249">
    <property type="entry name" value="Nucleic acid-binding proteins"/>
    <property type="match status" value="1"/>
</dbReference>
<organism evidence="3">
    <name type="scientific">mine drainage metagenome</name>
    <dbReference type="NCBI Taxonomy" id="410659"/>
    <lineage>
        <taxon>unclassified sequences</taxon>
        <taxon>metagenomes</taxon>
        <taxon>ecological metagenomes</taxon>
    </lineage>
</organism>
<dbReference type="CDD" id="cd04496">
    <property type="entry name" value="SSB_OBF"/>
    <property type="match status" value="1"/>
</dbReference>
<dbReference type="InterPro" id="IPR000424">
    <property type="entry name" value="Primosome_PriB/ssb"/>
</dbReference>
<feature type="region of interest" description="Disordered" evidence="2">
    <location>
        <begin position="119"/>
        <end position="182"/>
    </location>
</feature>
<dbReference type="Gene3D" id="2.40.50.140">
    <property type="entry name" value="Nucleic acid-binding proteins"/>
    <property type="match status" value="1"/>
</dbReference>
<dbReference type="GO" id="GO:0003697">
    <property type="term" value="F:single-stranded DNA binding"/>
    <property type="evidence" value="ECO:0007669"/>
    <property type="project" value="InterPro"/>
</dbReference>
<feature type="compositionally biased region" description="Basic and acidic residues" evidence="2">
    <location>
        <begin position="168"/>
        <end position="182"/>
    </location>
</feature>
<evidence type="ECO:0000256" key="2">
    <source>
        <dbReference type="SAM" id="MobiDB-lite"/>
    </source>
</evidence>
<accession>A0A1J5QS22</accession>
<keyword evidence="1 3" id="KW-0238">DNA-binding</keyword>
<dbReference type="EMBL" id="MLJW01000497">
    <property type="protein sequence ID" value="OIQ86154.1"/>
    <property type="molecule type" value="Genomic_DNA"/>
</dbReference>
<sequence length="182" mass="19640">MSSNGLTLTLTGWVGTEPKHFPGSTPFTTFRMASTRRFYDARQSAWVDGRTLWFTVKVWREAALNVAESLRKSDPVVVTGRLGTEEWESPEGPRSTLVLEATSIGPDLTYGQARFVRTVHRSSSDAPDGGAGESAEGELQDHAALAGSDPLGELFETTVSPLDNGDLEPERGDLVGSGAERE</sequence>
<reference evidence="3" key="1">
    <citation type="submission" date="2016-10" db="EMBL/GenBank/DDBJ databases">
        <title>Sequence of Gallionella enrichment culture.</title>
        <authorList>
            <person name="Poehlein A."/>
            <person name="Muehling M."/>
            <person name="Daniel R."/>
        </authorList>
    </citation>
    <scope>NUCLEOTIDE SEQUENCE</scope>
</reference>
<evidence type="ECO:0000313" key="3">
    <source>
        <dbReference type="EMBL" id="OIQ86154.1"/>
    </source>
</evidence>
<protein>
    <submittedName>
        <fullName evidence="3">Single-stranded DNA-binding protein</fullName>
    </submittedName>
</protein>
<proteinExistence type="predicted"/>